<organism evidence="9">
    <name type="scientific">Sesamum radiatum</name>
    <name type="common">Black benniseed</name>
    <dbReference type="NCBI Taxonomy" id="300843"/>
    <lineage>
        <taxon>Eukaryota</taxon>
        <taxon>Viridiplantae</taxon>
        <taxon>Streptophyta</taxon>
        <taxon>Embryophyta</taxon>
        <taxon>Tracheophyta</taxon>
        <taxon>Spermatophyta</taxon>
        <taxon>Magnoliopsida</taxon>
        <taxon>eudicotyledons</taxon>
        <taxon>Gunneridae</taxon>
        <taxon>Pentapetalae</taxon>
        <taxon>asterids</taxon>
        <taxon>lamiids</taxon>
        <taxon>Lamiales</taxon>
        <taxon>Pedaliaceae</taxon>
        <taxon>Sesamum</taxon>
    </lineage>
</organism>
<evidence type="ECO:0000256" key="6">
    <source>
        <dbReference type="ARBA" id="ARBA00022786"/>
    </source>
</evidence>
<dbReference type="PANTHER" id="PTHR22996">
    <property type="entry name" value="MAHOGUNIN"/>
    <property type="match status" value="1"/>
</dbReference>
<keyword evidence="3" id="KW-0808">Transferase</keyword>
<comment type="catalytic activity">
    <reaction evidence="1">
        <text>S-ubiquitinyl-[E2 ubiquitin-conjugating enzyme]-L-cysteine + [acceptor protein]-L-lysine = [E2 ubiquitin-conjugating enzyme]-L-cysteine + N(6)-ubiquitinyl-[acceptor protein]-L-lysine.</text>
        <dbReference type="EC" id="2.3.2.27"/>
    </reaction>
</comment>
<evidence type="ECO:0000256" key="3">
    <source>
        <dbReference type="ARBA" id="ARBA00022679"/>
    </source>
</evidence>
<dbReference type="GO" id="GO:0016567">
    <property type="term" value="P:protein ubiquitination"/>
    <property type="evidence" value="ECO:0007669"/>
    <property type="project" value="TreeGrafter"/>
</dbReference>
<dbReference type="AlphaFoldDB" id="A0AAW2U9W0"/>
<evidence type="ECO:0000256" key="7">
    <source>
        <dbReference type="ARBA" id="ARBA00022833"/>
    </source>
</evidence>
<reference evidence="9" key="2">
    <citation type="journal article" date="2024" name="Plant">
        <title>Genomic evolution and insights into agronomic trait innovations of Sesamum species.</title>
        <authorList>
            <person name="Miao H."/>
            <person name="Wang L."/>
            <person name="Qu L."/>
            <person name="Liu H."/>
            <person name="Sun Y."/>
            <person name="Le M."/>
            <person name="Wang Q."/>
            <person name="Wei S."/>
            <person name="Zheng Y."/>
            <person name="Lin W."/>
            <person name="Duan Y."/>
            <person name="Cao H."/>
            <person name="Xiong S."/>
            <person name="Wang X."/>
            <person name="Wei L."/>
            <person name="Li C."/>
            <person name="Ma Q."/>
            <person name="Ju M."/>
            <person name="Zhao R."/>
            <person name="Li G."/>
            <person name="Mu C."/>
            <person name="Tian Q."/>
            <person name="Mei H."/>
            <person name="Zhang T."/>
            <person name="Gao T."/>
            <person name="Zhang H."/>
        </authorList>
    </citation>
    <scope>NUCLEOTIDE SEQUENCE</scope>
    <source>
        <strain evidence="9">G02</strain>
    </source>
</reference>
<protein>
    <recommendedName>
        <fullName evidence="2">RING-type E3 ubiquitin transferase</fullName>
        <ecNumber evidence="2">2.3.2.27</ecNumber>
    </recommendedName>
</protein>
<gene>
    <name evidence="9" type="ORF">Sradi_1520900</name>
</gene>
<evidence type="ECO:0000256" key="2">
    <source>
        <dbReference type="ARBA" id="ARBA00012483"/>
    </source>
</evidence>
<dbReference type="GO" id="GO:0008270">
    <property type="term" value="F:zinc ion binding"/>
    <property type="evidence" value="ECO:0007669"/>
    <property type="project" value="UniProtKB-KW"/>
</dbReference>
<evidence type="ECO:0000256" key="5">
    <source>
        <dbReference type="ARBA" id="ARBA00022771"/>
    </source>
</evidence>
<dbReference type="EMBL" id="JACGWJ010000006">
    <property type="protein sequence ID" value="KAL0413192.1"/>
    <property type="molecule type" value="Genomic_DNA"/>
</dbReference>
<proteinExistence type="predicted"/>
<keyword evidence="5" id="KW-0863">Zinc-finger</keyword>
<evidence type="ECO:0000256" key="1">
    <source>
        <dbReference type="ARBA" id="ARBA00000900"/>
    </source>
</evidence>
<feature type="domain" description="MGRN1/RNF157-like N-terminal" evidence="8">
    <location>
        <begin position="50"/>
        <end position="83"/>
    </location>
</feature>
<name>A0AAW2U9W0_SESRA</name>
<evidence type="ECO:0000256" key="4">
    <source>
        <dbReference type="ARBA" id="ARBA00022723"/>
    </source>
</evidence>
<dbReference type="PANTHER" id="PTHR22996:SF4">
    <property type="entry name" value="E3 UBIQUITIN-PROTEIN LIGASE LUL4-RELATED"/>
    <property type="match status" value="1"/>
</dbReference>
<dbReference type="Pfam" id="PF26192">
    <property type="entry name" value="RNF157-like_N"/>
    <property type="match status" value="1"/>
</dbReference>
<evidence type="ECO:0000259" key="8">
    <source>
        <dbReference type="Pfam" id="PF26192"/>
    </source>
</evidence>
<evidence type="ECO:0000313" key="9">
    <source>
        <dbReference type="EMBL" id="KAL0413192.1"/>
    </source>
</evidence>
<dbReference type="InterPro" id="IPR045194">
    <property type="entry name" value="MGRN1/RNF157-like"/>
</dbReference>
<dbReference type="EC" id="2.3.2.27" evidence="2"/>
<accession>A0AAW2U9W0</accession>
<sequence>MGQYPNYRPYYIPQISGWGPSVAPLPPPPPPLQPAPYVDHQSAKKIKNDVNVHKDTIRLQVDEQSPDCHLVSFTFDALVDGRFVERCLTIVGNTSFLLLLCLVLELCH</sequence>
<dbReference type="GO" id="GO:0061630">
    <property type="term" value="F:ubiquitin protein ligase activity"/>
    <property type="evidence" value="ECO:0007669"/>
    <property type="project" value="UniProtKB-EC"/>
</dbReference>
<keyword evidence="4" id="KW-0479">Metal-binding</keyword>
<keyword evidence="6" id="KW-0833">Ubl conjugation pathway</keyword>
<comment type="caution">
    <text evidence="9">The sequence shown here is derived from an EMBL/GenBank/DDBJ whole genome shotgun (WGS) entry which is preliminary data.</text>
</comment>
<keyword evidence="7" id="KW-0862">Zinc</keyword>
<reference evidence="9" key="1">
    <citation type="submission" date="2020-06" db="EMBL/GenBank/DDBJ databases">
        <authorList>
            <person name="Li T."/>
            <person name="Hu X."/>
            <person name="Zhang T."/>
            <person name="Song X."/>
            <person name="Zhang H."/>
            <person name="Dai N."/>
            <person name="Sheng W."/>
            <person name="Hou X."/>
            <person name="Wei L."/>
        </authorList>
    </citation>
    <scope>NUCLEOTIDE SEQUENCE</scope>
    <source>
        <strain evidence="9">G02</strain>
        <tissue evidence="9">Leaf</tissue>
    </source>
</reference>
<dbReference type="InterPro" id="IPR058981">
    <property type="entry name" value="MGRN1/RNF157-like_N"/>
</dbReference>